<keyword evidence="1" id="KW-0472">Membrane</keyword>
<dbReference type="EMBL" id="LAZR01050988">
    <property type="protein sequence ID" value="KKK86133.1"/>
    <property type="molecule type" value="Genomic_DNA"/>
</dbReference>
<organism evidence="2">
    <name type="scientific">marine sediment metagenome</name>
    <dbReference type="NCBI Taxonomy" id="412755"/>
    <lineage>
        <taxon>unclassified sequences</taxon>
        <taxon>metagenomes</taxon>
        <taxon>ecological metagenomes</taxon>
    </lineage>
</organism>
<feature type="transmembrane region" description="Helical" evidence="1">
    <location>
        <begin position="199"/>
        <end position="221"/>
    </location>
</feature>
<keyword evidence="1" id="KW-0812">Transmembrane</keyword>
<dbReference type="AlphaFoldDB" id="A0A0F8YXJ4"/>
<comment type="caution">
    <text evidence="2">The sequence shown here is derived from an EMBL/GenBank/DDBJ whole genome shotgun (WGS) entry which is preliminary data.</text>
</comment>
<accession>A0A0F8YXJ4</accession>
<keyword evidence="1" id="KW-1133">Transmembrane helix</keyword>
<name>A0A0F8YXJ4_9ZZZZ</name>
<proteinExistence type="predicted"/>
<gene>
    <name evidence="2" type="ORF">LCGC14_2766280</name>
</gene>
<feature type="transmembrane region" description="Helical" evidence="1">
    <location>
        <begin position="49"/>
        <end position="74"/>
    </location>
</feature>
<reference evidence="2" key="1">
    <citation type="journal article" date="2015" name="Nature">
        <title>Complex archaea that bridge the gap between prokaryotes and eukaryotes.</title>
        <authorList>
            <person name="Spang A."/>
            <person name="Saw J.H."/>
            <person name="Jorgensen S.L."/>
            <person name="Zaremba-Niedzwiedzka K."/>
            <person name="Martijn J."/>
            <person name="Lind A.E."/>
            <person name="van Eijk R."/>
            <person name="Schleper C."/>
            <person name="Guy L."/>
            <person name="Ettema T.J."/>
        </authorList>
    </citation>
    <scope>NUCLEOTIDE SEQUENCE</scope>
</reference>
<evidence type="ECO:0000256" key="1">
    <source>
        <dbReference type="SAM" id="Phobius"/>
    </source>
</evidence>
<feature type="transmembrane region" description="Helical" evidence="1">
    <location>
        <begin position="167"/>
        <end position="187"/>
    </location>
</feature>
<evidence type="ECO:0000313" key="2">
    <source>
        <dbReference type="EMBL" id="KKK86133.1"/>
    </source>
</evidence>
<dbReference type="InterPro" id="IPR025495">
    <property type="entry name" value="DUF4386"/>
</dbReference>
<feature type="transmembrane region" description="Helical" evidence="1">
    <location>
        <begin position="141"/>
        <end position="158"/>
    </location>
</feature>
<feature type="transmembrane region" description="Helical" evidence="1">
    <location>
        <begin position="7"/>
        <end position="29"/>
    </location>
</feature>
<sequence>MSSNRKTAIIVGVLIIISAVTYMIGGVFLKPIMNAPDYLTKLAPNATRVILGMFIELITGISVVFISVMLFPILKKYNETIAIGHIGFIIIEAVMIIVSEIILLSLLVLSQEYVKAGAPDSSYFQTIATLLINVRFWNADMVLIPVGIAYLMFFSILFKSKLVPRFISVWGIIGMIIFLGVVLFGIFNNNPGILYKFESNLAMVSIPGALSEIVLAIWLIVKGFNSSAIAPNLEKQI</sequence>
<evidence type="ECO:0008006" key="3">
    <source>
        <dbReference type="Google" id="ProtNLM"/>
    </source>
</evidence>
<protein>
    <recommendedName>
        <fullName evidence="3">DUF4386 domain-containing protein</fullName>
    </recommendedName>
</protein>
<feature type="transmembrane region" description="Helical" evidence="1">
    <location>
        <begin position="86"/>
        <end position="109"/>
    </location>
</feature>
<dbReference type="Pfam" id="PF14329">
    <property type="entry name" value="DUF4386"/>
    <property type="match status" value="1"/>
</dbReference>